<feature type="compositionally biased region" description="Polar residues" evidence="1">
    <location>
        <begin position="58"/>
        <end position="69"/>
    </location>
</feature>
<keyword evidence="2" id="KW-0732">Signal</keyword>
<dbReference type="EMBL" id="KD260820">
    <property type="protein sequence ID" value="EMS47432.1"/>
    <property type="molecule type" value="Genomic_DNA"/>
</dbReference>
<dbReference type="AlphaFoldDB" id="M7YJL2"/>
<dbReference type="STRING" id="4572.M7YJL2"/>
<feature type="chain" id="PRO_5009704958" evidence="2">
    <location>
        <begin position="30"/>
        <end position="285"/>
    </location>
</feature>
<gene>
    <name evidence="3" type="ORF">TRIUR3_19933</name>
</gene>
<feature type="region of interest" description="Disordered" evidence="1">
    <location>
        <begin position="36"/>
        <end position="73"/>
    </location>
</feature>
<feature type="compositionally biased region" description="Acidic residues" evidence="1">
    <location>
        <begin position="256"/>
        <end position="269"/>
    </location>
</feature>
<feature type="signal peptide" evidence="2">
    <location>
        <begin position="1"/>
        <end position="29"/>
    </location>
</feature>
<evidence type="ECO:0000256" key="2">
    <source>
        <dbReference type="SAM" id="SignalP"/>
    </source>
</evidence>
<sequence length="285" mass="30481">MECGRKQWQAQLAGLALAFLLFAPALVQCAGAEADGEKDGLASPGKTVPPVPPGWTGDSGSAQGSNPDGSTWKYEWGWSAGPGGKGSGYVGEAVAEEAEERLVHAIGDTEDIPVAMVATVLVVIMGKARLAAKMVALAGTSAVDSAVEGRRRSRTVAAREREAAEQSVCRRRALPMVPDEEERLLAWVYHRSLTTAKMGARQLRRKNAKVFWLATEQSEGEAAETAADVARVAELKRQQDRAVRRRKGPVVIYDSSSDDDRDFSTDNDDHDFGSGDPPAAANAYN</sequence>
<reference evidence="3" key="1">
    <citation type="journal article" date="2013" name="Nature">
        <title>Draft genome of the wheat A-genome progenitor Triticum urartu.</title>
        <authorList>
            <person name="Ling H.Q."/>
            <person name="Zhao S."/>
            <person name="Liu D."/>
            <person name="Wang J."/>
            <person name="Sun H."/>
            <person name="Zhang C."/>
            <person name="Fan H."/>
            <person name="Li D."/>
            <person name="Dong L."/>
            <person name="Tao Y."/>
            <person name="Gao C."/>
            <person name="Wu H."/>
            <person name="Li Y."/>
            <person name="Cui Y."/>
            <person name="Guo X."/>
            <person name="Zheng S."/>
            <person name="Wang B."/>
            <person name="Yu K."/>
            <person name="Liang Q."/>
            <person name="Yang W."/>
            <person name="Lou X."/>
            <person name="Chen J."/>
            <person name="Feng M."/>
            <person name="Jian J."/>
            <person name="Zhang X."/>
            <person name="Luo G."/>
            <person name="Jiang Y."/>
            <person name="Liu J."/>
            <person name="Wang Z."/>
            <person name="Sha Y."/>
            <person name="Zhang B."/>
            <person name="Wu H."/>
            <person name="Tang D."/>
            <person name="Shen Q."/>
            <person name="Xue P."/>
            <person name="Zou S."/>
            <person name="Wang X."/>
            <person name="Liu X."/>
            <person name="Wang F."/>
            <person name="Yang Y."/>
            <person name="An X."/>
            <person name="Dong Z."/>
            <person name="Zhang K."/>
            <person name="Zhang X."/>
            <person name="Luo M.C."/>
            <person name="Dvorak J."/>
            <person name="Tong Y."/>
            <person name="Wang J."/>
            <person name="Yang H."/>
            <person name="Li Z."/>
            <person name="Wang D."/>
            <person name="Zhang A."/>
            <person name="Wang J."/>
        </authorList>
    </citation>
    <scope>NUCLEOTIDE SEQUENCE</scope>
</reference>
<feature type="region of interest" description="Disordered" evidence="1">
    <location>
        <begin position="238"/>
        <end position="285"/>
    </location>
</feature>
<evidence type="ECO:0000256" key="1">
    <source>
        <dbReference type="SAM" id="MobiDB-lite"/>
    </source>
</evidence>
<accession>M7YJL2</accession>
<proteinExistence type="predicted"/>
<protein>
    <submittedName>
        <fullName evidence="3">Uncharacterized protein</fullName>
    </submittedName>
</protein>
<name>M7YJL2_TRIUA</name>
<evidence type="ECO:0000313" key="3">
    <source>
        <dbReference type="EMBL" id="EMS47432.1"/>
    </source>
</evidence>
<organism evidence="3">
    <name type="scientific">Triticum urartu</name>
    <name type="common">Red wild einkorn</name>
    <name type="synonym">Crithodium urartu</name>
    <dbReference type="NCBI Taxonomy" id="4572"/>
    <lineage>
        <taxon>Eukaryota</taxon>
        <taxon>Viridiplantae</taxon>
        <taxon>Streptophyta</taxon>
        <taxon>Embryophyta</taxon>
        <taxon>Tracheophyta</taxon>
        <taxon>Spermatophyta</taxon>
        <taxon>Magnoliopsida</taxon>
        <taxon>Liliopsida</taxon>
        <taxon>Poales</taxon>
        <taxon>Poaceae</taxon>
        <taxon>BOP clade</taxon>
        <taxon>Pooideae</taxon>
        <taxon>Triticodae</taxon>
        <taxon>Triticeae</taxon>
        <taxon>Triticinae</taxon>
        <taxon>Triticum</taxon>
    </lineage>
</organism>